<keyword evidence="2" id="KW-1185">Reference proteome</keyword>
<comment type="caution">
    <text evidence="1">The sequence shown here is derived from an EMBL/GenBank/DDBJ whole genome shotgun (WGS) entry which is preliminary data.</text>
</comment>
<dbReference type="SUPFAM" id="SSF52047">
    <property type="entry name" value="RNI-like"/>
    <property type="match status" value="1"/>
</dbReference>
<protein>
    <recommendedName>
        <fullName evidence="3">F-box domain-containing protein</fullName>
    </recommendedName>
</protein>
<evidence type="ECO:0008006" key="3">
    <source>
        <dbReference type="Google" id="ProtNLM"/>
    </source>
</evidence>
<sequence>MDTAPATSNASNQFLSLPPELHAEIFQYLGFPPVSVDIPPEYAALAALERTCRLAQEITEPFLYHKIYTNVRTHGRSMGTPWKTDPTKQENSDGVLGTAELVDLLERRPRLLKVVHYLVIDEHDPVQFRRLLRLRLESLESIICQHEGPVTPMLSSSVDDPDAWVESQNKLTNSLCFSPLPTMMLLSCVTATTRIRLCYLDLTFLEDLEANYFKHSNLNELILENCKYSFLGLTRLLQPSQSLAKLHLHFNNQSPFTRDEERALIPTLQSMAGKTLKILKFVWRNTYPKAEDWKGWEFHQFESLRYLHVSPYFLFPIKWDSPILEFFPRILPPRLKVLGFEGMIPINHPGRRHGLGLRLSQGDMGLLEGLVRYKADGNVPSFRHFLIFYAEGLAGIPQALVKKAAEQDITLGFLESQDHSHLDNLNMEWLEGEHVHNGDESEDEDDEDEDDGE</sequence>
<proteinExistence type="predicted"/>
<gene>
    <name evidence="1" type="ORF">PRZ48_011699</name>
</gene>
<name>A0ABR0E7F3_ZASCE</name>
<accession>A0ABR0E7F3</accession>
<evidence type="ECO:0000313" key="1">
    <source>
        <dbReference type="EMBL" id="KAK4497249.1"/>
    </source>
</evidence>
<reference evidence="1 2" key="1">
    <citation type="journal article" date="2023" name="G3 (Bethesda)">
        <title>A chromosome-level genome assembly of Zasmidium syzygii isolated from banana leaves.</title>
        <authorList>
            <person name="van Westerhoven A.C."/>
            <person name="Mehrabi R."/>
            <person name="Talebi R."/>
            <person name="Steentjes M.B.F."/>
            <person name="Corcolon B."/>
            <person name="Chong P.A."/>
            <person name="Kema G.H.J."/>
            <person name="Seidl M.F."/>
        </authorList>
    </citation>
    <scope>NUCLEOTIDE SEQUENCE [LARGE SCALE GENOMIC DNA]</scope>
    <source>
        <strain evidence="1 2">P124</strain>
    </source>
</reference>
<dbReference type="Proteomes" id="UP001305779">
    <property type="component" value="Unassembled WGS sequence"/>
</dbReference>
<organism evidence="1 2">
    <name type="scientific">Zasmidium cellare</name>
    <name type="common">Wine cellar mold</name>
    <name type="synonym">Racodium cellare</name>
    <dbReference type="NCBI Taxonomy" id="395010"/>
    <lineage>
        <taxon>Eukaryota</taxon>
        <taxon>Fungi</taxon>
        <taxon>Dikarya</taxon>
        <taxon>Ascomycota</taxon>
        <taxon>Pezizomycotina</taxon>
        <taxon>Dothideomycetes</taxon>
        <taxon>Dothideomycetidae</taxon>
        <taxon>Mycosphaerellales</taxon>
        <taxon>Mycosphaerellaceae</taxon>
        <taxon>Zasmidium</taxon>
    </lineage>
</organism>
<evidence type="ECO:0000313" key="2">
    <source>
        <dbReference type="Proteomes" id="UP001305779"/>
    </source>
</evidence>
<dbReference type="EMBL" id="JAXOVC010000009">
    <property type="protein sequence ID" value="KAK4497249.1"/>
    <property type="molecule type" value="Genomic_DNA"/>
</dbReference>